<dbReference type="GO" id="GO:0006310">
    <property type="term" value="P:DNA recombination"/>
    <property type="evidence" value="ECO:0007669"/>
    <property type="project" value="UniProtKB-KW"/>
</dbReference>
<name>A0A1C7M624_9FUNG</name>
<dbReference type="InterPro" id="IPR051055">
    <property type="entry name" value="PIF1_helicase"/>
</dbReference>
<dbReference type="PANTHER" id="PTHR47642">
    <property type="entry name" value="ATP-DEPENDENT DNA HELICASE"/>
    <property type="match status" value="1"/>
</dbReference>
<feature type="domain" description="DNA helicase Pif1-like DEAD-box helicase" evidence="2">
    <location>
        <begin position="26"/>
        <end position="181"/>
    </location>
</feature>
<sequence>MLIKTLYQALVRYYGEDPHRDFNSPTVLLTAPTGKAAYNISRQTLHSAFHLPVNHSELTELSADVMHSISVALAELKVVINDEISMVSTRVFSWVDKRLKDTINSDKAFGGLHVIIFGDFLQLPPVMGSPIYAKSANTAETLILSLRVQTLWNSFKVFRFTEIMRQRDDALFATALNNMALGTMKEEDIRIFVNRTFPMLPSEAQSSRENKLIQLYSTNNAVTACNEAVLATLDTETFESICFDRVVGNGSSNLARQSLLTYMRNSDIPAHKTMGLSKVLTLKNDARYIITNNIDTSDGLVN</sequence>
<gene>
    <name evidence="3" type="primary">pif1_11</name>
    <name evidence="3" type="ORF">A0J61_11892</name>
</gene>
<dbReference type="EC" id="5.6.2.3" evidence="1"/>
<dbReference type="InterPro" id="IPR027417">
    <property type="entry name" value="P-loop_NTPase"/>
</dbReference>
<keyword evidence="4" id="KW-1185">Reference proteome</keyword>
<comment type="caution">
    <text evidence="3">The sequence shown here is derived from an EMBL/GenBank/DDBJ whole genome shotgun (WGS) entry which is preliminary data.</text>
</comment>
<dbReference type="GO" id="GO:0006281">
    <property type="term" value="P:DNA repair"/>
    <property type="evidence" value="ECO:0007669"/>
    <property type="project" value="UniProtKB-KW"/>
</dbReference>
<dbReference type="GO" id="GO:0016887">
    <property type="term" value="F:ATP hydrolysis activity"/>
    <property type="evidence" value="ECO:0007669"/>
    <property type="project" value="RHEA"/>
</dbReference>
<dbReference type="AlphaFoldDB" id="A0A1C7M624"/>
<dbReference type="SUPFAM" id="SSF52540">
    <property type="entry name" value="P-loop containing nucleoside triphosphate hydrolases"/>
    <property type="match status" value="2"/>
</dbReference>
<protein>
    <recommendedName>
        <fullName evidence="1">ATP-dependent DNA helicase</fullName>
        <ecNumber evidence="1">5.6.2.3</ecNumber>
    </recommendedName>
</protein>
<proteinExistence type="inferred from homology"/>
<accession>A0A1C7M624</accession>
<reference evidence="3 4" key="1">
    <citation type="submission" date="2016-03" db="EMBL/GenBank/DDBJ databases">
        <title>Choanephora cucurbitarum.</title>
        <authorList>
            <person name="Min B."/>
            <person name="Park H."/>
            <person name="Park J.-H."/>
            <person name="Shin H.-D."/>
            <person name="Choi I.-G."/>
        </authorList>
    </citation>
    <scope>NUCLEOTIDE SEQUENCE [LARGE SCALE GENOMIC DNA]</scope>
    <source>
        <strain evidence="3 4">KUS-F28377</strain>
    </source>
</reference>
<keyword evidence="1" id="KW-0227">DNA damage</keyword>
<dbReference type="GO" id="GO:0000723">
    <property type="term" value="P:telomere maintenance"/>
    <property type="evidence" value="ECO:0007669"/>
    <property type="project" value="InterPro"/>
</dbReference>
<keyword evidence="1" id="KW-0233">DNA recombination</keyword>
<evidence type="ECO:0000259" key="2">
    <source>
        <dbReference type="Pfam" id="PF05970"/>
    </source>
</evidence>
<keyword evidence="1" id="KW-0547">Nucleotide-binding</keyword>
<comment type="catalytic activity">
    <reaction evidence="1">
        <text>ATP + H2O = ADP + phosphate + H(+)</text>
        <dbReference type="Rhea" id="RHEA:13065"/>
        <dbReference type="ChEBI" id="CHEBI:15377"/>
        <dbReference type="ChEBI" id="CHEBI:15378"/>
        <dbReference type="ChEBI" id="CHEBI:30616"/>
        <dbReference type="ChEBI" id="CHEBI:43474"/>
        <dbReference type="ChEBI" id="CHEBI:456216"/>
        <dbReference type="EC" id="5.6.2.3"/>
    </reaction>
</comment>
<dbReference type="GO" id="GO:0005524">
    <property type="term" value="F:ATP binding"/>
    <property type="evidence" value="ECO:0007669"/>
    <property type="project" value="UniProtKB-KW"/>
</dbReference>
<evidence type="ECO:0000256" key="1">
    <source>
        <dbReference type="RuleBase" id="RU363044"/>
    </source>
</evidence>
<dbReference type="GO" id="GO:0043139">
    <property type="term" value="F:5'-3' DNA helicase activity"/>
    <property type="evidence" value="ECO:0007669"/>
    <property type="project" value="UniProtKB-EC"/>
</dbReference>
<dbReference type="Gene3D" id="3.40.50.300">
    <property type="entry name" value="P-loop containing nucleotide triphosphate hydrolases"/>
    <property type="match status" value="1"/>
</dbReference>
<dbReference type="STRING" id="101091.A0A1C7M624"/>
<comment type="similarity">
    <text evidence="1">Belongs to the helicase family.</text>
</comment>
<comment type="cofactor">
    <cofactor evidence="1">
        <name>Mg(2+)</name>
        <dbReference type="ChEBI" id="CHEBI:18420"/>
    </cofactor>
</comment>
<keyword evidence="1" id="KW-0378">Hydrolase</keyword>
<dbReference type="PANTHER" id="PTHR47642:SF8">
    <property type="entry name" value="ATP-DEPENDENT DNA HELICASE"/>
    <property type="match status" value="1"/>
</dbReference>
<dbReference type="InParanoid" id="A0A1C7M624"/>
<evidence type="ECO:0000313" key="3">
    <source>
        <dbReference type="EMBL" id="OBZ70514.1"/>
    </source>
</evidence>
<feature type="non-terminal residue" evidence="3">
    <location>
        <position position="302"/>
    </location>
</feature>
<organism evidence="3 4">
    <name type="scientific">Choanephora cucurbitarum</name>
    <dbReference type="NCBI Taxonomy" id="101091"/>
    <lineage>
        <taxon>Eukaryota</taxon>
        <taxon>Fungi</taxon>
        <taxon>Fungi incertae sedis</taxon>
        <taxon>Mucoromycota</taxon>
        <taxon>Mucoromycotina</taxon>
        <taxon>Mucoromycetes</taxon>
        <taxon>Mucorales</taxon>
        <taxon>Mucorineae</taxon>
        <taxon>Choanephoraceae</taxon>
        <taxon>Choanephoroideae</taxon>
        <taxon>Choanephora</taxon>
    </lineage>
</organism>
<dbReference type="EMBL" id="LUGH01002653">
    <property type="protein sequence ID" value="OBZ70514.1"/>
    <property type="molecule type" value="Genomic_DNA"/>
</dbReference>
<keyword evidence="1" id="KW-0234">DNA repair</keyword>
<keyword evidence="1 3" id="KW-0347">Helicase</keyword>
<dbReference type="OrthoDB" id="2288986at2759"/>
<dbReference type="InterPro" id="IPR010285">
    <property type="entry name" value="DNA_helicase_pif1-like_DEAD"/>
</dbReference>
<dbReference type="Pfam" id="PF05970">
    <property type="entry name" value="PIF1"/>
    <property type="match status" value="1"/>
</dbReference>
<keyword evidence="1" id="KW-0067">ATP-binding</keyword>
<dbReference type="Proteomes" id="UP000093000">
    <property type="component" value="Unassembled WGS sequence"/>
</dbReference>
<evidence type="ECO:0000313" key="4">
    <source>
        <dbReference type="Proteomes" id="UP000093000"/>
    </source>
</evidence>